<protein>
    <submittedName>
        <fullName evidence="1">Uncharacterized protein</fullName>
    </submittedName>
</protein>
<name>A0AAV4HZ36_9GAST</name>
<gene>
    <name evidence="1" type="ORF">ElyMa_001124100</name>
</gene>
<accession>A0AAV4HZ36</accession>
<evidence type="ECO:0000313" key="2">
    <source>
        <dbReference type="Proteomes" id="UP000762676"/>
    </source>
</evidence>
<dbReference type="Proteomes" id="UP000762676">
    <property type="component" value="Unassembled WGS sequence"/>
</dbReference>
<proteinExistence type="predicted"/>
<organism evidence="1 2">
    <name type="scientific">Elysia marginata</name>
    <dbReference type="NCBI Taxonomy" id="1093978"/>
    <lineage>
        <taxon>Eukaryota</taxon>
        <taxon>Metazoa</taxon>
        <taxon>Spiralia</taxon>
        <taxon>Lophotrochozoa</taxon>
        <taxon>Mollusca</taxon>
        <taxon>Gastropoda</taxon>
        <taxon>Heterobranchia</taxon>
        <taxon>Euthyneura</taxon>
        <taxon>Panpulmonata</taxon>
        <taxon>Sacoglossa</taxon>
        <taxon>Placobranchoidea</taxon>
        <taxon>Plakobranchidae</taxon>
        <taxon>Elysia</taxon>
    </lineage>
</organism>
<sequence length="136" mass="15125">MAWFTSNGYFMSPSTRPGVSMKVTRLNFFCLEVDTSVTREDSWSREELGPPRSHYTGRIAGQRRSSGAGRVAISPTLHREDSWSKEELGRVAPSLTHYTRYGTIKYSCIKTGALTGTHGEDVAMVIVVMSMVGCKR</sequence>
<dbReference type="EMBL" id="BMAT01002239">
    <property type="protein sequence ID" value="GFS02467.1"/>
    <property type="molecule type" value="Genomic_DNA"/>
</dbReference>
<keyword evidence="2" id="KW-1185">Reference proteome</keyword>
<reference evidence="1 2" key="1">
    <citation type="journal article" date="2021" name="Elife">
        <title>Chloroplast acquisition without the gene transfer in kleptoplastic sea slugs, Plakobranchus ocellatus.</title>
        <authorList>
            <person name="Maeda T."/>
            <person name="Takahashi S."/>
            <person name="Yoshida T."/>
            <person name="Shimamura S."/>
            <person name="Takaki Y."/>
            <person name="Nagai Y."/>
            <person name="Toyoda A."/>
            <person name="Suzuki Y."/>
            <person name="Arimoto A."/>
            <person name="Ishii H."/>
            <person name="Satoh N."/>
            <person name="Nishiyama T."/>
            <person name="Hasebe M."/>
            <person name="Maruyama T."/>
            <person name="Minagawa J."/>
            <person name="Obokata J."/>
            <person name="Shigenobu S."/>
        </authorList>
    </citation>
    <scope>NUCLEOTIDE SEQUENCE [LARGE SCALE GENOMIC DNA]</scope>
</reference>
<comment type="caution">
    <text evidence="1">The sequence shown here is derived from an EMBL/GenBank/DDBJ whole genome shotgun (WGS) entry which is preliminary data.</text>
</comment>
<dbReference type="AlphaFoldDB" id="A0AAV4HZ36"/>
<evidence type="ECO:0000313" key="1">
    <source>
        <dbReference type="EMBL" id="GFS02467.1"/>
    </source>
</evidence>